<dbReference type="KEGG" id="tet:TTHERM_00961900"/>
<dbReference type="InParanoid" id="Q23TZ7"/>
<keyword evidence="1" id="KW-0175">Coiled coil</keyword>
<dbReference type="EMBL" id="GG662632">
    <property type="protein sequence ID" value="EAR99984.2"/>
    <property type="molecule type" value="Genomic_DNA"/>
</dbReference>
<evidence type="ECO:0000313" key="5">
    <source>
        <dbReference type="Proteomes" id="UP000009168"/>
    </source>
</evidence>
<dbReference type="HOGENOM" id="CLU_319239_0_0_1"/>
<evidence type="ECO:0000313" key="4">
    <source>
        <dbReference type="EMBL" id="EAR99984.2"/>
    </source>
</evidence>
<proteinExistence type="predicted"/>
<feature type="coiled-coil region" evidence="1">
    <location>
        <begin position="103"/>
        <end position="136"/>
    </location>
</feature>
<dbReference type="SUPFAM" id="SSF51206">
    <property type="entry name" value="cAMP-binding domain-like"/>
    <property type="match status" value="2"/>
</dbReference>
<keyword evidence="5" id="KW-1185">Reference proteome</keyword>
<reference evidence="5" key="1">
    <citation type="journal article" date="2006" name="PLoS Biol.">
        <title>Macronuclear genome sequence of the ciliate Tetrahymena thermophila, a model eukaryote.</title>
        <authorList>
            <person name="Eisen J.A."/>
            <person name="Coyne R.S."/>
            <person name="Wu M."/>
            <person name="Wu D."/>
            <person name="Thiagarajan M."/>
            <person name="Wortman J.R."/>
            <person name="Badger J.H."/>
            <person name="Ren Q."/>
            <person name="Amedeo P."/>
            <person name="Jones K.M."/>
            <person name="Tallon L.J."/>
            <person name="Delcher A.L."/>
            <person name="Salzberg S.L."/>
            <person name="Silva J.C."/>
            <person name="Haas B.J."/>
            <person name="Majoros W.H."/>
            <person name="Farzad M."/>
            <person name="Carlton J.M."/>
            <person name="Smith R.K. Jr."/>
            <person name="Garg J."/>
            <person name="Pearlman R.E."/>
            <person name="Karrer K.M."/>
            <person name="Sun L."/>
            <person name="Manning G."/>
            <person name="Elde N.C."/>
            <person name="Turkewitz A.P."/>
            <person name="Asai D.J."/>
            <person name="Wilkes D.E."/>
            <person name="Wang Y."/>
            <person name="Cai H."/>
            <person name="Collins K."/>
            <person name="Stewart B.A."/>
            <person name="Lee S.R."/>
            <person name="Wilamowska K."/>
            <person name="Weinberg Z."/>
            <person name="Ruzzo W.L."/>
            <person name="Wloga D."/>
            <person name="Gaertig J."/>
            <person name="Frankel J."/>
            <person name="Tsao C.-C."/>
            <person name="Gorovsky M.A."/>
            <person name="Keeling P.J."/>
            <person name="Waller R.F."/>
            <person name="Patron N.J."/>
            <person name="Cherry J.M."/>
            <person name="Stover N.A."/>
            <person name="Krieger C.J."/>
            <person name="del Toro C."/>
            <person name="Ryder H.F."/>
            <person name="Williamson S.C."/>
            <person name="Barbeau R.A."/>
            <person name="Hamilton E.P."/>
            <person name="Orias E."/>
        </authorList>
    </citation>
    <scope>NUCLEOTIDE SEQUENCE [LARGE SCALE GENOMIC DNA]</scope>
    <source>
        <strain evidence="5">SB210</strain>
    </source>
</reference>
<dbReference type="Proteomes" id="UP000009168">
    <property type="component" value="Unassembled WGS sequence"/>
</dbReference>
<name>Q23TZ7_TETTS</name>
<accession>Q23TZ7</accession>
<sequence>MLDCGRDIELNSKEIQWFIDLLQIQEKKRSEDLVAELAQLFQRFHFFKEFIDNKDIYEESPQVILKCAKNAFYTKFQENICIQTSGTTLKRMYFLIRGKIGVYVNLKEECKSQEEIKEKELQQEQLDTNLVNSKDDELINIQEGELVEEKYIKNLTLIETYQPGYHFGNLDLLYQKKSNLYLIAAENCEFACLDKKQYNQFIKKFDESRTHLLMQEISHSFPHWSKNRIKNYFLNFLVLKFKKGETIYSEKEAPLGCYLVKEGNFTSYQFMRLNDVDKQNEETTHFKYKKNLSQGQVDNFDETQSFEKTITNKQNQLHTSPKKQIQLFCLVKGQMFGEEEILQFKNRNFSVKCDSIDGILYFIRKKDFLQIIYDDPEQKYEFQSLAFNKKQLLKMRKKQIKENISQYKSYLWEDRMKIEQENKSLIYLDANKKPKSKLDLNEYLNNSKQKDPTIRNQNSPIRIYSPNVAHNKRSLSLGSLLSQNLINQKSMAFQTPSKFSEEITDTQMQHSQRQIHSNNILNSVESEKLMIQIEKIPTRIQSLQTLNSPRSVDQFQQSSFAQVKTPKKKGQELKLNFNLPILNLEKLSQEKLLEYSPRRYLNKNLRNSNRQKKSQSEHITDQNDQYVSLDSSNNFCTHRSEIKHKIIKIQSTGIDQETLKKSKNISQQVDSLILSQRYKNYQQTLDFFKNYKPINARNLYKDVVNGDSFNNLLQIKLAEKNKLQEKKEKTFNVIQLQQGLKNIQNLTKTNGLQNMFSQNQIQSSNQLIQIQSLIKLDEEQPEMVSSNNSSIQSKIILPIQSLGISNSKIFDLKEQISSNRQKSNQFSQVDSNQFALKKQIKQNKINQQSNMINNVNNFTRLDNAAIQQRDSIQLRKSSLNKLNKILQIQN</sequence>
<feature type="region of interest" description="Disordered" evidence="2">
    <location>
        <begin position="603"/>
        <end position="624"/>
    </location>
</feature>
<dbReference type="RefSeq" id="XP_001020229.2">
    <property type="nucleotide sequence ID" value="XM_001020229.2"/>
</dbReference>
<evidence type="ECO:0000259" key="3">
    <source>
        <dbReference type="PROSITE" id="PS50042"/>
    </source>
</evidence>
<dbReference type="InterPro" id="IPR000595">
    <property type="entry name" value="cNMP-bd_dom"/>
</dbReference>
<gene>
    <name evidence="4" type="ORF">TTHERM_00961900</name>
</gene>
<dbReference type="PROSITE" id="PS50042">
    <property type="entry name" value="CNMP_BINDING_3"/>
    <property type="match status" value="1"/>
</dbReference>
<dbReference type="Gene3D" id="2.60.120.10">
    <property type="entry name" value="Jelly Rolls"/>
    <property type="match status" value="2"/>
</dbReference>
<dbReference type="AlphaFoldDB" id="Q23TZ7"/>
<dbReference type="GeneID" id="7828957"/>
<dbReference type="InterPro" id="IPR018490">
    <property type="entry name" value="cNMP-bd_dom_sf"/>
</dbReference>
<feature type="domain" description="Cyclic nucleotide-binding" evidence="3">
    <location>
        <begin position="136"/>
        <end position="202"/>
    </location>
</feature>
<organism evidence="4 5">
    <name type="scientific">Tetrahymena thermophila (strain SB210)</name>
    <dbReference type="NCBI Taxonomy" id="312017"/>
    <lineage>
        <taxon>Eukaryota</taxon>
        <taxon>Sar</taxon>
        <taxon>Alveolata</taxon>
        <taxon>Ciliophora</taxon>
        <taxon>Intramacronucleata</taxon>
        <taxon>Oligohymenophorea</taxon>
        <taxon>Hymenostomatida</taxon>
        <taxon>Tetrahymenina</taxon>
        <taxon>Tetrahymenidae</taxon>
        <taxon>Tetrahymena</taxon>
    </lineage>
</organism>
<dbReference type="OrthoDB" id="2021138at2759"/>
<evidence type="ECO:0000256" key="1">
    <source>
        <dbReference type="SAM" id="Coils"/>
    </source>
</evidence>
<protein>
    <submittedName>
        <fullName evidence="4">Cyclic nucleotide-binding domain protein</fullName>
    </submittedName>
</protein>
<evidence type="ECO:0000256" key="2">
    <source>
        <dbReference type="SAM" id="MobiDB-lite"/>
    </source>
</evidence>
<dbReference type="InterPro" id="IPR014710">
    <property type="entry name" value="RmlC-like_jellyroll"/>
</dbReference>